<keyword evidence="10 11" id="KW-0998">Cell outer membrane</keyword>
<organism evidence="16 17">
    <name type="scientific">Rugamonas brunnea</name>
    <dbReference type="NCBI Taxonomy" id="2758569"/>
    <lineage>
        <taxon>Bacteria</taxon>
        <taxon>Pseudomonadati</taxon>
        <taxon>Pseudomonadota</taxon>
        <taxon>Betaproteobacteria</taxon>
        <taxon>Burkholderiales</taxon>
        <taxon>Oxalobacteraceae</taxon>
        <taxon>Telluria group</taxon>
        <taxon>Rugamonas</taxon>
    </lineage>
</organism>
<evidence type="ECO:0000256" key="1">
    <source>
        <dbReference type="ARBA" id="ARBA00004571"/>
    </source>
</evidence>
<evidence type="ECO:0000256" key="6">
    <source>
        <dbReference type="ARBA" id="ARBA00022729"/>
    </source>
</evidence>
<comment type="caution">
    <text evidence="16">The sequence shown here is derived from an EMBL/GenBank/DDBJ whole genome shotgun (WGS) entry which is preliminary data.</text>
</comment>
<dbReference type="PROSITE" id="PS52016">
    <property type="entry name" value="TONB_DEPENDENT_REC_3"/>
    <property type="match status" value="1"/>
</dbReference>
<dbReference type="GO" id="GO:0044718">
    <property type="term" value="P:siderophore transmembrane transport"/>
    <property type="evidence" value="ECO:0007669"/>
    <property type="project" value="TreeGrafter"/>
</dbReference>
<evidence type="ECO:0000256" key="3">
    <source>
        <dbReference type="ARBA" id="ARBA00022448"/>
    </source>
</evidence>
<comment type="subcellular location">
    <subcellularLocation>
        <location evidence="1 11">Cell outer membrane</location>
        <topology evidence="1 11">Multi-pass membrane protein</topology>
    </subcellularLocation>
</comment>
<feature type="compositionally biased region" description="Low complexity" evidence="13">
    <location>
        <begin position="1"/>
        <end position="56"/>
    </location>
</feature>
<feature type="domain" description="TonB-dependent receptor plug" evidence="15">
    <location>
        <begin position="89"/>
        <end position="199"/>
    </location>
</feature>
<dbReference type="InterPro" id="IPR000531">
    <property type="entry name" value="Beta-barrel_TonB"/>
</dbReference>
<evidence type="ECO:0000256" key="13">
    <source>
        <dbReference type="SAM" id="MobiDB-lite"/>
    </source>
</evidence>
<proteinExistence type="inferred from homology"/>
<sequence>MLAVAASWPAARAQAAPQEQQEGDQKGQQQGLSRSEPQGQQQGQPSGAEPQGQPAGADPTLEQLLRQTLNDVPRAVEESTSSRFAQSAADAPSVTYVLTDADIARHGLRNMGDILRSMPGLYVTSDGNFTYVGARGLGRPGDFNARLLFMVDGMRVNDNIYDAGSLGPEFFVDVDLIDRVEYAPGPGSALYGNNAFLGVVNVITKGADKLSGLQARANIDSDRRREVRASWGQRVPGQWEGWLAASTFEQDRIAAPFEVPAAQHDALARRNWDRGARLLGMASAGDWTLRTGVSQRERDFPAYLTSADDSPLGQQRNVYDGAFASLAWDHSVGEDWNLYGAVALKRSQYRDTHPYLADDGSAREFDNVALGRWLNVDLRVSTHRWRDHDLMAGAEYQSDRRQEITSGTVGQEPDAIFYGRNRRHGLFVQDAWRLNDTHRLILGLRRDQAMVGGGSTNPRLAWIWSGVPDATLKLMYGSAFREANLYEYQVNAPQDAPLPTPERVRTLELAWDHRLTPRLQYQVSLYGSQLRDLISTNQDIAVYENSSLIRNRGAELGLERRWDGGQRLRATVSLQDTRDSADRRLENSPRTLVKLLYAQPLQGDALQLSWQALSVSRRSAFEQDLPGYALLNATLLWRPGLGTDVSLGLYNIGNVRYYDMPTGVNIPLRQEGRVLRFSLTRRFGS</sequence>
<reference evidence="16 17" key="1">
    <citation type="submission" date="2020-07" db="EMBL/GenBank/DDBJ databases">
        <title>Novel species isolated from subtropical streams in China.</title>
        <authorList>
            <person name="Lu H."/>
        </authorList>
    </citation>
    <scope>NUCLEOTIDE SEQUENCE [LARGE SCALE GENOMIC DNA]</scope>
    <source>
        <strain evidence="16 17">LX20W</strain>
    </source>
</reference>
<dbReference type="AlphaFoldDB" id="A0A7W2ESJ7"/>
<dbReference type="PANTHER" id="PTHR30069">
    <property type="entry name" value="TONB-DEPENDENT OUTER MEMBRANE RECEPTOR"/>
    <property type="match status" value="1"/>
</dbReference>
<dbReference type="SUPFAM" id="SSF56935">
    <property type="entry name" value="Porins"/>
    <property type="match status" value="1"/>
</dbReference>
<evidence type="ECO:0000259" key="15">
    <source>
        <dbReference type="Pfam" id="PF07715"/>
    </source>
</evidence>
<dbReference type="InterPro" id="IPR012910">
    <property type="entry name" value="Plug_dom"/>
</dbReference>
<keyword evidence="3 11" id="KW-0813">Transport</keyword>
<evidence type="ECO:0000256" key="8">
    <source>
        <dbReference type="ARBA" id="ARBA00023136"/>
    </source>
</evidence>
<dbReference type="Pfam" id="PF00593">
    <property type="entry name" value="TonB_dep_Rec_b-barrel"/>
    <property type="match status" value="1"/>
</dbReference>
<keyword evidence="4 11" id="KW-1134">Transmembrane beta strand</keyword>
<dbReference type="Gene3D" id="2.40.170.20">
    <property type="entry name" value="TonB-dependent receptor, beta-barrel domain"/>
    <property type="match status" value="1"/>
</dbReference>
<keyword evidence="8 11" id="KW-0472">Membrane</keyword>
<evidence type="ECO:0000313" key="17">
    <source>
        <dbReference type="Proteomes" id="UP000534388"/>
    </source>
</evidence>
<gene>
    <name evidence="16" type="ORF">H3H37_12395</name>
</gene>
<feature type="domain" description="TonB-dependent receptor-like beta-barrel" evidence="14">
    <location>
        <begin position="299"/>
        <end position="652"/>
    </location>
</feature>
<evidence type="ECO:0000256" key="9">
    <source>
        <dbReference type="ARBA" id="ARBA00023170"/>
    </source>
</evidence>
<comment type="similarity">
    <text evidence="2 11 12">Belongs to the TonB-dependent receptor family.</text>
</comment>
<keyword evidence="9 16" id="KW-0675">Receptor</keyword>
<dbReference type="Proteomes" id="UP000534388">
    <property type="component" value="Unassembled WGS sequence"/>
</dbReference>
<dbReference type="PANTHER" id="PTHR30069:SF29">
    <property type="entry name" value="HEMOGLOBIN AND HEMOGLOBIN-HAPTOGLOBIN-BINDING PROTEIN 1-RELATED"/>
    <property type="match status" value="1"/>
</dbReference>
<dbReference type="EMBL" id="JACEZT010000007">
    <property type="protein sequence ID" value="MBA5637853.1"/>
    <property type="molecule type" value="Genomic_DNA"/>
</dbReference>
<name>A0A7W2ESJ7_9BURK</name>
<dbReference type="Gene3D" id="2.170.130.10">
    <property type="entry name" value="TonB-dependent receptor, plug domain"/>
    <property type="match status" value="1"/>
</dbReference>
<evidence type="ECO:0000256" key="2">
    <source>
        <dbReference type="ARBA" id="ARBA00009810"/>
    </source>
</evidence>
<keyword evidence="17" id="KW-1185">Reference proteome</keyword>
<dbReference type="GO" id="GO:0015344">
    <property type="term" value="F:siderophore uptake transmembrane transporter activity"/>
    <property type="evidence" value="ECO:0007669"/>
    <property type="project" value="TreeGrafter"/>
</dbReference>
<dbReference type="Pfam" id="PF07715">
    <property type="entry name" value="Plug"/>
    <property type="match status" value="1"/>
</dbReference>
<dbReference type="InterPro" id="IPR039426">
    <property type="entry name" value="TonB-dep_rcpt-like"/>
</dbReference>
<evidence type="ECO:0000256" key="10">
    <source>
        <dbReference type="ARBA" id="ARBA00023237"/>
    </source>
</evidence>
<keyword evidence="6" id="KW-0732">Signal</keyword>
<dbReference type="InterPro" id="IPR037066">
    <property type="entry name" value="Plug_dom_sf"/>
</dbReference>
<evidence type="ECO:0000259" key="14">
    <source>
        <dbReference type="Pfam" id="PF00593"/>
    </source>
</evidence>
<feature type="region of interest" description="Disordered" evidence="13">
    <location>
        <begin position="1"/>
        <end position="58"/>
    </location>
</feature>
<evidence type="ECO:0000256" key="7">
    <source>
        <dbReference type="ARBA" id="ARBA00023077"/>
    </source>
</evidence>
<keyword evidence="5 11" id="KW-0812">Transmembrane</keyword>
<dbReference type="InterPro" id="IPR036942">
    <property type="entry name" value="Beta-barrel_TonB_sf"/>
</dbReference>
<evidence type="ECO:0000256" key="5">
    <source>
        <dbReference type="ARBA" id="ARBA00022692"/>
    </source>
</evidence>
<evidence type="ECO:0000256" key="4">
    <source>
        <dbReference type="ARBA" id="ARBA00022452"/>
    </source>
</evidence>
<keyword evidence="7 12" id="KW-0798">TonB box</keyword>
<evidence type="ECO:0000313" key="16">
    <source>
        <dbReference type="EMBL" id="MBA5637853.1"/>
    </source>
</evidence>
<dbReference type="GO" id="GO:0009279">
    <property type="term" value="C:cell outer membrane"/>
    <property type="evidence" value="ECO:0007669"/>
    <property type="project" value="UniProtKB-SubCell"/>
</dbReference>
<evidence type="ECO:0000256" key="12">
    <source>
        <dbReference type="RuleBase" id="RU003357"/>
    </source>
</evidence>
<evidence type="ECO:0000256" key="11">
    <source>
        <dbReference type="PROSITE-ProRule" id="PRU01360"/>
    </source>
</evidence>
<accession>A0A7W2ESJ7</accession>
<protein>
    <submittedName>
        <fullName evidence="16">TonB-dependent receptor</fullName>
    </submittedName>
</protein>